<evidence type="ECO:0000256" key="3">
    <source>
        <dbReference type="ARBA" id="ARBA00023163"/>
    </source>
</evidence>
<evidence type="ECO:0000256" key="1">
    <source>
        <dbReference type="ARBA" id="ARBA00023015"/>
    </source>
</evidence>
<dbReference type="GO" id="GO:0003700">
    <property type="term" value="F:DNA-binding transcription factor activity"/>
    <property type="evidence" value="ECO:0007669"/>
    <property type="project" value="InterPro"/>
</dbReference>
<dbReference type="PROSITE" id="PS50949">
    <property type="entry name" value="HTH_GNTR"/>
    <property type="match status" value="1"/>
</dbReference>
<dbReference type="InterPro" id="IPR036390">
    <property type="entry name" value="WH_DNA-bd_sf"/>
</dbReference>
<dbReference type="SMART" id="SM00895">
    <property type="entry name" value="FCD"/>
    <property type="match status" value="1"/>
</dbReference>
<keyword evidence="6" id="KW-1185">Reference proteome</keyword>
<dbReference type="PANTHER" id="PTHR43537:SF44">
    <property type="entry name" value="GNTR FAMILY REGULATORY PROTEIN"/>
    <property type="match status" value="1"/>
</dbReference>
<dbReference type="OrthoDB" id="4164516at2"/>
<dbReference type="SUPFAM" id="SSF48008">
    <property type="entry name" value="GntR ligand-binding domain-like"/>
    <property type="match status" value="1"/>
</dbReference>
<dbReference type="InterPro" id="IPR008920">
    <property type="entry name" value="TF_FadR/GntR_C"/>
</dbReference>
<name>A0A136PJS4_9ACTN</name>
<keyword evidence="1" id="KW-0805">Transcription regulation</keyword>
<gene>
    <name evidence="5" type="ORF">AWW66_28505</name>
</gene>
<dbReference type="Proteomes" id="UP000070620">
    <property type="component" value="Unassembled WGS sequence"/>
</dbReference>
<accession>A0A136PJS4</accession>
<keyword evidence="2" id="KW-0238">DNA-binding</keyword>
<dbReference type="EMBL" id="LRQV01000168">
    <property type="protein sequence ID" value="KXK58672.1"/>
    <property type="molecule type" value="Genomic_DNA"/>
</dbReference>
<evidence type="ECO:0000313" key="5">
    <source>
        <dbReference type="EMBL" id="KXK58672.1"/>
    </source>
</evidence>
<dbReference type="Gene3D" id="1.10.10.10">
    <property type="entry name" value="Winged helix-like DNA-binding domain superfamily/Winged helix DNA-binding domain"/>
    <property type="match status" value="1"/>
</dbReference>
<dbReference type="SMART" id="SM00345">
    <property type="entry name" value="HTH_GNTR"/>
    <property type="match status" value="1"/>
</dbReference>
<dbReference type="InterPro" id="IPR000524">
    <property type="entry name" value="Tscrpt_reg_HTH_GntR"/>
</dbReference>
<dbReference type="GO" id="GO:0003677">
    <property type="term" value="F:DNA binding"/>
    <property type="evidence" value="ECO:0007669"/>
    <property type="project" value="UniProtKB-KW"/>
</dbReference>
<dbReference type="RefSeq" id="WP_067372724.1">
    <property type="nucleotide sequence ID" value="NZ_JBIUBN010000004.1"/>
</dbReference>
<dbReference type="Gene3D" id="1.20.120.530">
    <property type="entry name" value="GntR ligand-binding domain-like"/>
    <property type="match status" value="1"/>
</dbReference>
<protein>
    <submittedName>
        <fullName evidence="5">Transcriptional regulator</fullName>
    </submittedName>
</protein>
<dbReference type="InterPro" id="IPR011711">
    <property type="entry name" value="GntR_C"/>
</dbReference>
<feature type="domain" description="HTH gntR-type" evidence="4">
    <location>
        <begin position="14"/>
        <end position="81"/>
    </location>
</feature>
<evidence type="ECO:0000313" key="6">
    <source>
        <dbReference type="Proteomes" id="UP000070620"/>
    </source>
</evidence>
<dbReference type="InterPro" id="IPR036388">
    <property type="entry name" value="WH-like_DNA-bd_sf"/>
</dbReference>
<comment type="caution">
    <text evidence="5">The sequence shown here is derived from an EMBL/GenBank/DDBJ whole genome shotgun (WGS) entry which is preliminary data.</text>
</comment>
<keyword evidence="3" id="KW-0804">Transcription</keyword>
<dbReference type="PANTHER" id="PTHR43537">
    <property type="entry name" value="TRANSCRIPTIONAL REGULATOR, GNTR FAMILY"/>
    <property type="match status" value="1"/>
</dbReference>
<sequence length="247" mass="26786">MGEATRDAARSVAPVLHDKVIDALGLEITSGQHAPGAALTLERLQQRFGVSRTVMREVMRILESLSLVQSRRRVGLVVQPISRWRVLDPRVIRWRLDGPGRADQLRTLTELRVAVEPLAAAGAARHAAPAQRQRLGALAARMRHLGEAGQLDAFLEVDVEFHALLLHGCHNEMFSALTDVITEVLAGRTEHGLMPRPPRPVALDLHERVASCVAAGDARGAEAAMRELVEEVRDAISATASCGAGLR</sequence>
<dbReference type="Pfam" id="PF00392">
    <property type="entry name" value="GntR"/>
    <property type="match status" value="1"/>
</dbReference>
<organism evidence="5 6">
    <name type="scientific">Micromonospora rosaria</name>
    <dbReference type="NCBI Taxonomy" id="47874"/>
    <lineage>
        <taxon>Bacteria</taxon>
        <taxon>Bacillati</taxon>
        <taxon>Actinomycetota</taxon>
        <taxon>Actinomycetes</taxon>
        <taxon>Micromonosporales</taxon>
        <taxon>Micromonosporaceae</taxon>
        <taxon>Micromonospora</taxon>
    </lineage>
</organism>
<dbReference type="AlphaFoldDB" id="A0A136PJS4"/>
<evidence type="ECO:0000259" key="4">
    <source>
        <dbReference type="PROSITE" id="PS50949"/>
    </source>
</evidence>
<reference evidence="5 6" key="1">
    <citation type="submission" date="2016-01" db="EMBL/GenBank/DDBJ databases">
        <title>Whole genome sequence and analysis of Micromonospora rosaria DSM 803, which can produce antibacterial substance rosamicin.</title>
        <authorList>
            <person name="Yang H."/>
            <person name="He X."/>
            <person name="Zhu D."/>
        </authorList>
    </citation>
    <scope>NUCLEOTIDE SEQUENCE [LARGE SCALE GENOMIC DNA]</scope>
    <source>
        <strain evidence="5 6">DSM 803</strain>
    </source>
</reference>
<proteinExistence type="predicted"/>
<dbReference type="Pfam" id="PF07729">
    <property type="entry name" value="FCD"/>
    <property type="match status" value="1"/>
</dbReference>
<evidence type="ECO:0000256" key="2">
    <source>
        <dbReference type="ARBA" id="ARBA00023125"/>
    </source>
</evidence>
<dbReference type="SUPFAM" id="SSF46785">
    <property type="entry name" value="Winged helix' DNA-binding domain"/>
    <property type="match status" value="1"/>
</dbReference>